<dbReference type="PROSITE" id="PS00198">
    <property type="entry name" value="4FE4S_FER_1"/>
    <property type="match status" value="2"/>
</dbReference>
<keyword evidence="1" id="KW-0004">4Fe-4S</keyword>
<dbReference type="PANTHER" id="PTHR43687:SF4">
    <property type="entry name" value="BLR5484 PROTEIN"/>
    <property type="match status" value="1"/>
</dbReference>
<dbReference type="EMBL" id="BLAB01000001">
    <property type="protein sequence ID" value="GER93697.1"/>
    <property type="molecule type" value="Genomic_DNA"/>
</dbReference>
<evidence type="ECO:0000313" key="6">
    <source>
        <dbReference type="EMBL" id="GER93697.1"/>
    </source>
</evidence>
<evidence type="ECO:0000259" key="5">
    <source>
        <dbReference type="PROSITE" id="PS51379"/>
    </source>
</evidence>
<dbReference type="NCBIfam" id="NF040864">
    <property type="entry name" value="HgcB_ferredoxin"/>
    <property type="match status" value="1"/>
</dbReference>
<gene>
    <name evidence="6" type="ORF">A45J_1453</name>
</gene>
<organism evidence="6">
    <name type="scientific">hot springs metagenome</name>
    <dbReference type="NCBI Taxonomy" id="433727"/>
    <lineage>
        <taxon>unclassified sequences</taxon>
        <taxon>metagenomes</taxon>
        <taxon>ecological metagenomes</taxon>
    </lineage>
</organism>
<evidence type="ECO:0000256" key="2">
    <source>
        <dbReference type="ARBA" id="ARBA00022723"/>
    </source>
</evidence>
<feature type="domain" description="4Fe-4S ferredoxin-type" evidence="5">
    <location>
        <begin position="38"/>
        <end position="67"/>
    </location>
</feature>
<proteinExistence type="predicted"/>
<dbReference type="GO" id="GO:0046872">
    <property type="term" value="F:metal ion binding"/>
    <property type="evidence" value="ECO:0007669"/>
    <property type="project" value="UniProtKB-KW"/>
</dbReference>
<accession>A0A5J4L4G7</accession>
<keyword evidence="2" id="KW-0479">Metal-binding</keyword>
<dbReference type="PANTHER" id="PTHR43687">
    <property type="entry name" value="ADENYLYLSULFATE REDUCTASE, BETA SUBUNIT"/>
    <property type="match status" value="1"/>
</dbReference>
<dbReference type="InterPro" id="IPR017900">
    <property type="entry name" value="4Fe4S_Fe_S_CS"/>
</dbReference>
<protein>
    <submittedName>
        <fullName evidence="6">Ferredoxin</fullName>
    </submittedName>
</protein>
<dbReference type="GO" id="GO:0051539">
    <property type="term" value="F:4 iron, 4 sulfur cluster binding"/>
    <property type="evidence" value="ECO:0007669"/>
    <property type="project" value="UniProtKB-KW"/>
</dbReference>
<comment type="caution">
    <text evidence="6">The sequence shown here is derived from an EMBL/GenBank/DDBJ whole genome shotgun (WGS) entry which is preliminary data.</text>
</comment>
<dbReference type="Pfam" id="PF13187">
    <property type="entry name" value="Fer4_9"/>
    <property type="match status" value="1"/>
</dbReference>
<evidence type="ECO:0000256" key="3">
    <source>
        <dbReference type="ARBA" id="ARBA00023004"/>
    </source>
</evidence>
<name>A0A5J4L4G7_9ZZZZ</name>
<keyword evidence="4" id="KW-0411">Iron-sulfur</keyword>
<feature type="domain" description="4Fe-4S ferredoxin-type" evidence="5">
    <location>
        <begin position="8"/>
        <end position="37"/>
    </location>
</feature>
<dbReference type="SUPFAM" id="SSF54862">
    <property type="entry name" value="4Fe-4S ferredoxins"/>
    <property type="match status" value="1"/>
</dbReference>
<evidence type="ECO:0000256" key="1">
    <source>
        <dbReference type="ARBA" id="ARBA00022485"/>
    </source>
</evidence>
<keyword evidence="3" id="KW-0408">Iron</keyword>
<evidence type="ECO:0000256" key="4">
    <source>
        <dbReference type="ARBA" id="ARBA00023014"/>
    </source>
</evidence>
<reference evidence="6" key="1">
    <citation type="submission" date="2019-10" db="EMBL/GenBank/DDBJ databases">
        <title>Metagenomic sequencing of thiosulfate-disproportionating enrichment culture.</title>
        <authorList>
            <person name="Umezawa K."/>
            <person name="Kojima H."/>
            <person name="Fukui M."/>
        </authorList>
    </citation>
    <scope>NUCLEOTIDE SEQUENCE</scope>
    <source>
        <strain evidence="6">45J</strain>
    </source>
</reference>
<sequence length="101" mass="10190">MKYLTNVASLQLSPEKCTGCGRCIDVCPHGVFVINNKKVSIADKDICMECGACALNCEFGAISVNSGVGCAAAIINSMITGGPPSCDCGGSSSQSASSNCC</sequence>
<dbReference type="InterPro" id="IPR050572">
    <property type="entry name" value="Fe-S_Ferredoxin"/>
</dbReference>
<dbReference type="AlphaFoldDB" id="A0A5J4L4G7"/>
<dbReference type="PROSITE" id="PS51379">
    <property type="entry name" value="4FE4S_FER_2"/>
    <property type="match status" value="2"/>
</dbReference>
<dbReference type="Gene3D" id="3.30.70.20">
    <property type="match status" value="2"/>
</dbReference>
<dbReference type="InterPro" id="IPR017896">
    <property type="entry name" value="4Fe4S_Fe-S-bd"/>
</dbReference>